<feature type="compositionally biased region" description="Polar residues" evidence="1">
    <location>
        <begin position="450"/>
        <end position="468"/>
    </location>
</feature>
<evidence type="ECO:0000313" key="2">
    <source>
        <dbReference type="EMBL" id="EGO55001.1"/>
    </source>
</evidence>
<feature type="compositionally biased region" description="Basic and acidic residues" evidence="1">
    <location>
        <begin position="644"/>
        <end position="660"/>
    </location>
</feature>
<dbReference type="KEGG" id="nte:NEUTE1DRAFT47598"/>
<proteinExistence type="predicted"/>
<feature type="compositionally biased region" description="Polar residues" evidence="1">
    <location>
        <begin position="585"/>
        <end position="605"/>
    </location>
</feature>
<evidence type="ECO:0000256" key="1">
    <source>
        <dbReference type="SAM" id="MobiDB-lite"/>
    </source>
</evidence>
<feature type="compositionally biased region" description="Basic and acidic residues" evidence="1">
    <location>
        <begin position="899"/>
        <end position="909"/>
    </location>
</feature>
<evidence type="ECO:0000313" key="3">
    <source>
        <dbReference type="Proteomes" id="UP000008065"/>
    </source>
</evidence>
<dbReference type="EMBL" id="GL891306">
    <property type="protein sequence ID" value="EGO55001.1"/>
    <property type="molecule type" value="Genomic_DNA"/>
</dbReference>
<organism evidence="2 3">
    <name type="scientific">Neurospora tetrasperma (strain FGSC 2508 / ATCC MYA-4615 / P0657)</name>
    <dbReference type="NCBI Taxonomy" id="510951"/>
    <lineage>
        <taxon>Eukaryota</taxon>
        <taxon>Fungi</taxon>
        <taxon>Dikarya</taxon>
        <taxon>Ascomycota</taxon>
        <taxon>Pezizomycotina</taxon>
        <taxon>Sordariomycetes</taxon>
        <taxon>Sordariomycetidae</taxon>
        <taxon>Sordariales</taxon>
        <taxon>Sordariaceae</taxon>
        <taxon>Neurospora</taxon>
    </lineage>
</organism>
<feature type="compositionally biased region" description="Basic and acidic residues" evidence="1">
    <location>
        <begin position="616"/>
        <end position="626"/>
    </location>
</feature>
<feature type="compositionally biased region" description="Basic and acidic residues" evidence="1">
    <location>
        <begin position="744"/>
        <end position="757"/>
    </location>
</feature>
<dbReference type="OrthoDB" id="4776573at2759"/>
<feature type="compositionally biased region" description="Basic residues" evidence="1">
    <location>
        <begin position="670"/>
        <end position="687"/>
    </location>
</feature>
<feature type="compositionally biased region" description="Basic and acidic residues" evidence="1">
    <location>
        <begin position="1054"/>
        <end position="1079"/>
    </location>
</feature>
<dbReference type="RefSeq" id="XP_009852794.1">
    <property type="nucleotide sequence ID" value="XM_009854492.1"/>
</dbReference>
<feature type="compositionally biased region" description="Low complexity" evidence="1">
    <location>
        <begin position="813"/>
        <end position="826"/>
    </location>
</feature>
<feature type="region of interest" description="Disordered" evidence="1">
    <location>
        <begin position="1044"/>
        <end position="1095"/>
    </location>
</feature>
<dbReference type="VEuPathDB" id="FungiDB:NEUTE1DRAFT_47598"/>
<feature type="region of interest" description="Disordered" evidence="1">
    <location>
        <begin position="583"/>
        <end position="921"/>
    </location>
</feature>
<feature type="region of interest" description="Disordered" evidence="1">
    <location>
        <begin position="1114"/>
        <end position="1150"/>
    </location>
</feature>
<reference evidence="3" key="1">
    <citation type="journal article" date="2011" name="Genetics">
        <title>Massive changes in genome architecture accompany the transition to self-fertility in the filamentous fungus Neurospora tetrasperma.</title>
        <authorList>
            <person name="Ellison C.E."/>
            <person name="Stajich J.E."/>
            <person name="Jacobson D.J."/>
            <person name="Natvig D.O."/>
            <person name="Lapidus A."/>
            <person name="Foster B."/>
            <person name="Aerts A."/>
            <person name="Riley R."/>
            <person name="Lindquist E.A."/>
            <person name="Grigoriev I.V."/>
            <person name="Taylor J.W."/>
        </authorList>
    </citation>
    <scope>NUCLEOTIDE SEQUENCE [LARGE SCALE GENOMIC DNA]</scope>
    <source>
        <strain evidence="3">FGSC 2508 / P0657</strain>
    </source>
</reference>
<feature type="compositionally biased region" description="Basic and acidic residues" evidence="1">
    <location>
        <begin position="1114"/>
        <end position="1137"/>
    </location>
</feature>
<feature type="compositionally biased region" description="Basic and acidic residues" evidence="1">
    <location>
        <begin position="693"/>
        <end position="711"/>
    </location>
</feature>
<dbReference type="AlphaFoldDB" id="F8MS07"/>
<name>F8MS07_NEUT8</name>
<feature type="compositionally biased region" description="Polar residues" evidence="1">
    <location>
        <begin position="627"/>
        <end position="637"/>
    </location>
</feature>
<feature type="compositionally biased region" description="Basic and acidic residues" evidence="1">
    <location>
        <begin position="840"/>
        <end position="863"/>
    </location>
</feature>
<keyword evidence="3" id="KW-1185">Reference proteome</keyword>
<sequence>MDNLNSFDDLDYEYTHNIKFDSAVPPPYDRTLNICWSRLPRGSKKGDGDIVAALPKDTRTTTQLPLPLRTSSACHQDPSESLRKAGHWGYFSLPSNVSLKICRYIVQQHSTDKPIRLSRWSVYTGLYPVNKDTMLVQGSEQETWESEFFETHNQALHALSPYLQANRRFRADLVAAFLLNRRYHLVISPFGPTTNIPWLAKFGRYLKYITMEFDCTRFYGGKPRTREKIEAATHSGVFNEQQLKTALAPGKDALESVKHYKCALTDVLKLLTCGRQSPVNRLTIMVRKYWGSRESMPQGYPYFDPTWLNFLLLIPSVLQSNVLNLETIGVPPRLLGLMITKFWGEGKPPTEDAQRPHFTWSPSPSTLWPEMPGQSAAISICGSVDLTADYLLRLDSPGQVEIHTFPSREAQKQQQSAKKRRKSRRKKTKKSSTLPKPEPEPVAGHEEQQSGEQAHFQSPSRISGSSTVAVEAGSSHQMESRAAKALGTFGSLGMARFWNERKKTELDEVSMSSPEKKALHMRRAQEKFAELSKLLEEASPQAPPDSSERLTVVDDIAALRTGTGLEAPRATLAGGFVPLLPHFSQPATRQQPPSQLPVTPASPDTSAVPIPMPDGKWTRLTDEDSRPSSAGSTAQSGNGAGDLTDSRDCADTRSGDKDVLGIEEECTLVKNKKRNKRKKRKNGKHTHSQAQHETSHADKVEASLKSLKDEWSATLGESSKMKQDKKKEESAAGPELGCSSNQAENKKAGENESEKSRGTLTSASSSKEATSKAGLPQSSQTAQVSPPPPSDLHIAGSCLGNSENMKSGERPGSQSPPELQLPPSSEASIPLPTLWLSMEVPREEIPNASDEDVKAGEEAKENKSSFPSQDTQVGGIASSKARNSKEKGKGRWTGSPKPVGEDKKVERKSASRPQPPLLRSETQIVQVLTVSKVPPMSQVQLQPMPQMQPFIHNPYYSQVPTTTMSQVPPIPPALSSQQIYHERTRYVSGARVYLNGCADASASGPSTERSGGFFAEFLSNLSKGEKNRKVNGPWAYIAGATESDFKKQKKRNPKSKEREAKEREVKEHGVKDMDTETEKPAPSNPASPDPGATKLEEIRISDWWDYHIDAANESDFEKKKRDPKSNAADTKETDTKRPVPSKLASSDAGATKLEDIKFSDWWITTGGTHESIFGPIKIRRSETIS</sequence>
<feature type="compositionally biased region" description="Low complexity" evidence="1">
    <location>
        <begin position="761"/>
        <end position="773"/>
    </location>
</feature>
<feature type="region of interest" description="Disordered" evidence="1">
    <location>
        <begin position="403"/>
        <end position="476"/>
    </location>
</feature>
<protein>
    <submittedName>
        <fullName evidence="2">Uncharacterized protein</fullName>
    </submittedName>
</protein>
<gene>
    <name evidence="2" type="ORF">NEUTE1DRAFT_47598</name>
</gene>
<feature type="compositionally biased region" description="Basic and acidic residues" evidence="1">
    <location>
        <begin position="437"/>
        <end position="448"/>
    </location>
</feature>
<dbReference type="Proteomes" id="UP000008065">
    <property type="component" value="Unassembled WGS sequence"/>
</dbReference>
<feature type="compositionally biased region" description="Basic and acidic residues" evidence="1">
    <location>
        <begin position="719"/>
        <end position="730"/>
    </location>
</feature>
<dbReference type="HOGENOM" id="CLU_274409_0_0_1"/>
<feature type="compositionally biased region" description="Basic residues" evidence="1">
    <location>
        <begin position="417"/>
        <end position="430"/>
    </location>
</feature>
<dbReference type="GeneID" id="20828104"/>
<accession>F8MS07</accession>